<evidence type="ECO:0000313" key="10">
    <source>
        <dbReference type="Proteomes" id="UP000178936"/>
    </source>
</evidence>
<dbReference type="NCBIfam" id="TIGR00613">
    <property type="entry name" value="reco"/>
    <property type="match status" value="1"/>
</dbReference>
<evidence type="ECO:0000256" key="6">
    <source>
        <dbReference type="ARBA" id="ARBA00033409"/>
    </source>
</evidence>
<comment type="caution">
    <text evidence="9">The sequence shown here is derived from an EMBL/GenBank/DDBJ whole genome shotgun (WGS) entry which is preliminary data.</text>
</comment>
<evidence type="ECO:0000256" key="1">
    <source>
        <dbReference type="ARBA" id="ARBA00007452"/>
    </source>
</evidence>
<dbReference type="EMBL" id="MHTB01000044">
    <property type="protein sequence ID" value="OHA54590.1"/>
    <property type="molecule type" value="Genomic_DNA"/>
</dbReference>
<keyword evidence="3 7" id="KW-0227">DNA damage</keyword>
<dbReference type="SUPFAM" id="SSF57863">
    <property type="entry name" value="ArfGap/RecO-like zinc finger"/>
    <property type="match status" value="1"/>
</dbReference>
<name>A0A1G2Q1Z5_9BACT</name>
<dbReference type="InterPro" id="IPR012340">
    <property type="entry name" value="NA-bd_OB-fold"/>
</dbReference>
<evidence type="ECO:0000256" key="3">
    <source>
        <dbReference type="ARBA" id="ARBA00022763"/>
    </source>
</evidence>
<organism evidence="9 10">
    <name type="scientific">Candidatus Veblenbacteria bacterium RIFOXYA2_FULL_43_9</name>
    <dbReference type="NCBI Taxonomy" id="1802425"/>
    <lineage>
        <taxon>Bacteria</taxon>
        <taxon>Candidatus Vebleniibacteriota</taxon>
    </lineage>
</organism>
<dbReference type="GO" id="GO:0006310">
    <property type="term" value="P:DNA recombination"/>
    <property type="evidence" value="ECO:0007669"/>
    <property type="project" value="UniProtKB-UniRule"/>
</dbReference>
<dbReference type="AlphaFoldDB" id="A0A1G2Q1Z5"/>
<dbReference type="Pfam" id="PF02565">
    <property type="entry name" value="RecO_C"/>
    <property type="match status" value="1"/>
</dbReference>
<accession>A0A1G2Q1Z5</accession>
<dbReference type="PANTHER" id="PTHR33991:SF1">
    <property type="entry name" value="DNA REPAIR PROTEIN RECO"/>
    <property type="match status" value="1"/>
</dbReference>
<dbReference type="Pfam" id="PF11967">
    <property type="entry name" value="RecO_N"/>
    <property type="match status" value="1"/>
</dbReference>
<dbReference type="Gene3D" id="2.40.50.140">
    <property type="entry name" value="Nucleic acid-binding proteins"/>
    <property type="match status" value="1"/>
</dbReference>
<dbReference type="Gene3D" id="1.20.1440.120">
    <property type="entry name" value="Recombination protein O, C-terminal domain"/>
    <property type="match status" value="1"/>
</dbReference>
<dbReference type="SUPFAM" id="SSF50249">
    <property type="entry name" value="Nucleic acid-binding proteins"/>
    <property type="match status" value="1"/>
</dbReference>
<dbReference type="PANTHER" id="PTHR33991">
    <property type="entry name" value="DNA REPAIR PROTEIN RECO"/>
    <property type="match status" value="1"/>
</dbReference>
<protein>
    <recommendedName>
        <fullName evidence="2 7">DNA repair protein RecO</fullName>
    </recommendedName>
    <alternativeName>
        <fullName evidence="6 7">Recombination protein O</fullName>
    </alternativeName>
</protein>
<evidence type="ECO:0000313" key="9">
    <source>
        <dbReference type="EMBL" id="OHA54590.1"/>
    </source>
</evidence>
<dbReference type="GO" id="GO:0043590">
    <property type="term" value="C:bacterial nucleoid"/>
    <property type="evidence" value="ECO:0007669"/>
    <property type="project" value="TreeGrafter"/>
</dbReference>
<dbReference type="InterPro" id="IPR037278">
    <property type="entry name" value="ARFGAP/RecO"/>
</dbReference>
<keyword evidence="5 7" id="KW-0234">DNA repair</keyword>
<feature type="domain" description="DNA replication/recombination mediator RecO N-terminal" evidence="8">
    <location>
        <begin position="1"/>
        <end position="79"/>
    </location>
</feature>
<evidence type="ECO:0000256" key="5">
    <source>
        <dbReference type="ARBA" id="ARBA00023204"/>
    </source>
</evidence>
<sequence>MSTYITNGFILNVKPWREGDRLYTLFTDSAGKVEAVASGSRKVSSKLSPHLVPFSEINLMVARGRQRDRLASASLLQAYLKPPFNLPTMVLGSALLEVTDALTRVGEREPRLLNLLRQCLIDLSQLPHKEDEWRPAARWLLANYLVEIFKYTGLAITLTHCEHCRGELTEPVFFSWTSHGFYHQTHLPPGDTTAVLVPEVLAWLIKAAGLGVSQTEGLPAPVLAFLTDYVQGHSGQELYTIKVLRSIL</sequence>
<dbReference type="InterPro" id="IPR042242">
    <property type="entry name" value="RecO_C"/>
</dbReference>
<dbReference type="InterPro" id="IPR022572">
    <property type="entry name" value="DNA_rep/recomb_RecO_N"/>
</dbReference>
<proteinExistence type="inferred from homology"/>
<dbReference type="GO" id="GO:0006302">
    <property type="term" value="P:double-strand break repair"/>
    <property type="evidence" value="ECO:0007669"/>
    <property type="project" value="TreeGrafter"/>
</dbReference>
<evidence type="ECO:0000256" key="4">
    <source>
        <dbReference type="ARBA" id="ARBA00023172"/>
    </source>
</evidence>
<comment type="function">
    <text evidence="7">Involved in DNA repair and RecF pathway recombination.</text>
</comment>
<reference evidence="9 10" key="1">
    <citation type="journal article" date="2016" name="Nat. Commun.">
        <title>Thousands of microbial genomes shed light on interconnected biogeochemical processes in an aquifer system.</title>
        <authorList>
            <person name="Anantharaman K."/>
            <person name="Brown C.T."/>
            <person name="Hug L.A."/>
            <person name="Sharon I."/>
            <person name="Castelle C.J."/>
            <person name="Probst A.J."/>
            <person name="Thomas B.C."/>
            <person name="Singh A."/>
            <person name="Wilkins M.J."/>
            <person name="Karaoz U."/>
            <person name="Brodie E.L."/>
            <person name="Williams K.H."/>
            <person name="Hubbard S.S."/>
            <person name="Banfield J.F."/>
        </authorList>
    </citation>
    <scope>NUCLEOTIDE SEQUENCE [LARGE SCALE GENOMIC DNA]</scope>
</reference>
<dbReference type="HAMAP" id="MF_00201">
    <property type="entry name" value="RecO"/>
    <property type="match status" value="1"/>
</dbReference>
<comment type="similarity">
    <text evidence="1 7">Belongs to the RecO family.</text>
</comment>
<dbReference type="Proteomes" id="UP000178936">
    <property type="component" value="Unassembled WGS sequence"/>
</dbReference>
<evidence type="ECO:0000256" key="2">
    <source>
        <dbReference type="ARBA" id="ARBA00021310"/>
    </source>
</evidence>
<keyword evidence="4 7" id="KW-0233">DNA recombination</keyword>
<gene>
    <name evidence="7" type="primary">recO</name>
    <name evidence="9" type="ORF">A2226_00275</name>
</gene>
<dbReference type="InterPro" id="IPR003717">
    <property type="entry name" value="RecO"/>
</dbReference>
<evidence type="ECO:0000256" key="7">
    <source>
        <dbReference type="HAMAP-Rule" id="MF_00201"/>
    </source>
</evidence>
<evidence type="ECO:0000259" key="8">
    <source>
        <dbReference type="Pfam" id="PF11967"/>
    </source>
</evidence>